<name>A0ACC2L260_PERAE</name>
<proteinExistence type="predicted"/>
<accession>A0ACC2L260</accession>
<keyword evidence="2" id="KW-1185">Reference proteome</keyword>
<comment type="caution">
    <text evidence="1">The sequence shown here is derived from an EMBL/GenBank/DDBJ whole genome shotgun (WGS) entry which is preliminary data.</text>
</comment>
<dbReference type="EMBL" id="CM056814">
    <property type="protein sequence ID" value="KAJ8627119.1"/>
    <property type="molecule type" value="Genomic_DNA"/>
</dbReference>
<dbReference type="Proteomes" id="UP001234297">
    <property type="component" value="Chromosome 6"/>
</dbReference>
<sequence>MAIPPPGNNSDGSINPFSQCAGIGGIIRSSMETLLMGFVGKVMTTNALEAELHALLEGLEICKKLNRQHIITEGDCLTLVNSLEKYGKLSWSCMIIWKRSPTLFPASLPFAAQEQYLQDLQAAMK</sequence>
<organism evidence="1 2">
    <name type="scientific">Persea americana</name>
    <name type="common">Avocado</name>
    <dbReference type="NCBI Taxonomy" id="3435"/>
    <lineage>
        <taxon>Eukaryota</taxon>
        <taxon>Viridiplantae</taxon>
        <taxon>Streptophyta</taxon>
        <taxon>Embryophyta</taxon>
        <taxon>Tracheophyta</taxon>
        <taxon>Spermatophyta</taxon>
        <taxon>Magnoliopsida</taxon>
        <taxon>Magnoliidae</taxon>
        <taxon>Laurales</taxon>
        <taxon>Lauraceae</taxon>
        <taxon>Persea</taxon>
    </lineage>
</organism>
<gene>
    <name evidence="1" type="ORF">MRB53_020426</name>
</gene>
<protein>
    <submittedName>
        <fullName evidence="1">Uncharacterized protein</fullName>
    </submittedName>
</protein>
<evidence type="ECO:0000313" key="2">
    <source>
        <dbReference type="Proteomes" id="UP001234297"/>
    </source>
</evidence>
<evidence type="ECO:0000313" key="1">
    <source>
        <dbReference type="EMBL" id="KAJ8627119.1"/>
    </source>
</evidence>
<reference evidence="1 2" key="1">
    <citation type="journal article" date="2022" name="Hortic Res">
        <title>A haplotype resolved chromosomal level avocado genome allows analysis of novel avocado genes.</title>
        <authorList>
            <person name="Nath O."/>
            <person name="Fletcher S.J."/>
            <person name="Hayward A."/>
            <person name="Shaw L.M."/>
            <person name="Masouleh A.K."/>
            <person name="Furtado A."/>
            <person name="Henry R.J."/>
            <person name="Mitter N."/>
        </authorList>
    </citation>
    <scope>NUCLEOTIDE SEQUENCE [LARGE SCALE GENOMIC DNA]</scope>
    <source>
        <strain evidence="2">cv. Hass</strain>
    </source>
</reference>